<sequence length="118" mass="12173">MNYQYDPRYGNVDVENDTFGGAALGMEPDALAAAYARALGVQPPVSRSSSSGGGFRGIAAPPRRRAAAKTNAPAFAAVPASAPRASRRSTSKRPDPSALRGVFAVMPILNEQPANAAS</sequence>
<feature type="region of interest" description="Disordered" evidence="1">
    <location>
        <begin position="43"/>
        <end position="98"/>
    </location>
</feature>
<evidence type="ECO:0000313" key="2">
    <source>
        <dbReference type="EMBL" id="AVK76986.1"/>
    </source>
</evidence>
<feature type="compositionally biased region" description="Low complexity" evidence="1">
    <location>
        <begin position="68"/>
        <end position="84"/>
    </location>
</feature>
<accession>A0A2U7UEW7</accession>
<evidence type="ECO:0000256" key="1">
    <source>
        <dbReference type="SAM" id="MobiDB-lite"/>
    </source>
</evidence>
<dbReference type="RefSeq" id="YP_009480982.1">
    <property type="nucleotide sequence ID" value="NC_037665.1"/>
</dbReference>
<gene>
    <name evidence="2" type="ORF">pmac_cds_298</name>
</gene>
<reference evidence="2" key="1">
    <citation type="journal article" date="2018" name="Nat. Commun.">
        <title>Diversity and evolution of the emerging Pandoraviridae family.</title>
        <authorList>
            <person name="Legendre M."/>
            <person name="Fabre E."/>
            <person name="Poirot O."/>
            <person name="Jeudy S."/>
            <person name="Lartigue A."/>
            <person name="Alempic J.M."/>
            <person name="Beucher L."/>
            <person name="Philippe N."/>
            <person name="Bertaux L."/>
            <person name="Christo-Foroux E."/>
            <person name="Labadie K."/>
            <person name="Coute Y."/>
            <person name="Abergel C."/>
            <person name="Claverie J.M."/>
        </authorList>
    </citation>
    <scope>NUCLEOTIDE SEQUENCE [LARGE SCALE GENOMIC DNA]</scope>
    <source>
        <strain evidence="2">Macleodensis</strain>
    </source>
</reference>
<name>A0A2U7UEW7_9VIRU</name>
<dbReference type="KEGG" id="vg:36841441"/>
<dbReference type="Proteomes" id="UP000249758">
    <property type="component" value="Segment"/>
</dbReference>
<dbReference type="GeneID" id="36841441"/>
<organism evidence="2">
    <name type="scientific">Pandoravirus macleodensis</name>
    <dbReference type="NCBI Taxonomy" id="2107707"/>
    <lineage>
        <taxon>Viruses</taxon>
        <taxon>Pandoravirus</taxon>
    </lineage>
</organism>
<protein>
    <submittedName>
        <fullName evidence="2">Uncharacterized protein</fullName>
    </submittedName>
</protein>
<dbReference type="EMBL" id="MG011691">
    <property type="protein sequence ID" value="AVK76986.1"/>
    <property type="molecule type" value="Genomic_DNA"/>
</dbReference>
<proteinExistence type="predicted"/>